<feature type="region of interest" description="Disordered" evidence="6">
    <location>
        <begin position="297"/>
        <end position="357"/>
    </location>
</feature>
<dbReference type="GO" id="GO:0036228">
    <property type="term" value="P:protein localization to nuclear inner membrane"/>
    <property type="evidence" value="ECO:0007669"/>
    <property type="project" value="TreeGrafter"/>
</dbReference>
<comment type="subcellular location">
    <subcellularLocation>
        <location evidence="1">Nucleus</location>
        <location evidence="1">Nuclear pore complex</location>
    </subcellularLocation>
</comment>
<sequence length="649" mass="67732">MSFFSGTAAQPSTNAFGNTNAQQQPGQITSTTNAQQQPGQTLGAQTTGIFGNTNTQQQPGQATGGSIFGNTSTQPSTSGTTLFGMPSTATSATAGAGSGSLFGNTATPQQPAGTGSSENTSTQQQQQPAAASSGNTNTQQQQQPAAGGLFGNTTASTTQQPATGSLFGSTNLNTQTQPTGTSLFGNTLTQPAGNLFGTTGTQQQQQQQQPQQGGSLFGGTTTQQQPQSSSLFGSTTTQQPATGTGGLFGTSTTQPSTGGSLFGGASSQAPTSGGLFGSTTTQAPAAGGSLFGSTTTSSNPLFGNKNPASIFGTAPAPSSTTPTLFGQSQSAQPITTPSLFGQSQQKPAGSLFGSVNQPAPSTATGGLFGSTLGLPLSNSLLASRSTAPSQQQDPQSQYAALEQKIQAIVQAWDPSSPACRFQHYFYNLVPPAQVNAFGRPANATNEALWQRAVHDNPDPSCMVPVLAVGFDDLRQRVDGQMKQATEQQKALMELKKRLESLSARHNDSNASRLQRAKLIQSQTQHRLLCLIQHMHLMLPTVRSTAIRPEEEALRLALEEIEEEIRRPGGMSKMRGKLNELWALVGAINAARERGRRVGLDGTSEWTVVDEEGLKQIAQILSNQQAGLQHLTKVLQHDLKDLEVIYGRES</sequence>
<dbReference type="AlphaFoldDB" id="A0A9P7D9Z4"/>
<feature type="compositionally biased region" description="Polar residues" evidence="6">
    <location>
        <begin position="324"/>
        <end position="357"/>
    </location>
</feature>
<feature type="compositionally biased region" description="Polar residues" evidence="6">
    <location>
        <begin position="151"/>
        <end position="192"/>
    </location>
</feature>
<dbReference type="OrthoDB" id="6162375at2759"/>
<dbReference type="InterPro" id="IPR024864">
    <property type="entry name" value="Nup54/Nup57/Nup44"/>
</dbReference>
<keyword evidence="2" id="KW-0813">Transport</keyword>
<keyword evidence="5" id="KW-0175">Coiled coil</keyword>
<dbReference type="GO" id="GO:0017056">
    <property type="term" value="F:structural constituent of nuclear pore"/>
    <property type="evidence" value="ECO:0007669"/>
    <property type="project" value="TreeGrafter"/>
</dbReference>
<organism evidence="8 9">
    <name type="scientific">Suillus plorans</name>
    <dbReference type="NCBI Taxonomy" id="116603"/>
    <lineage>
        <taxon>Eukaryota</taxon>
        <taxon>Fungi</taxon>
        <taxon>Dikarya</taxon>
        <taxon>Basidiomycota</taxon>
        <taxon>Agaricomycotina</taxon>
        <taxon>Agaricomycetes</taxon>
        <taxon>Agaricomycetidae</taxon>
        <taxon>Boletales</taxon>
        <taxon>Suillineae</taxon>
        <taxon>Suillaceae</taxon>
        <taxon>Suillus</taxon>
    </lineage>
</organism>
<name>A0A9P7D9Z4_9AGAM</name>
<protein>
    <submittedName>
        <fullName evidence="8">Nucleoporin complex subunit 54-domain-containing protein</fullName>
    </submittedName>
</protein>
<evidence type="ECO:0000259" key="7">
    <source>
        <dbReference type="Pfam" id="PF13874"/>
    </source>
</evidence>
<accession>A0A9P7D9Z4</accession>
<dbReference type="Pfam" id="PF13634">
    <property type="entry name" value="Nucleoporin_FG"/>
    <property type="match status" value="3"/>
</dbReference>
<evidence type="ECO:0000256" key="1">
    <source>
        <dbReference type="ARBA" id="ARBA00004567"/>
    </source>
</evidence>
<feature type="compositionally biased region" description="Low complexity" evidence="6">
    <location>
        <begin position="249"/>
        <end position="259"/>
    </location>
</feature>
<feature type="coiled-coil region" evidence="5">
    <location>
        <begin position="481"/>
        <end position="511"/>
    </location>
</feature>
<evidence type="ECO:0000256" key="3">
    <source>
        <dbReference type="ARBA" id="ARBA00023132"/>
    </source>
</evidence>
<evidence type="ECO:0000256" key="6">
    <source>
        <dbReference type="SAM" id="MobiDB-lite"/>
    </source>
</evidence>
<keyword evidence="3" id="KW-0906">Nuclear pore complex</keyword>
<reference evidence="8" key="1">
    <citation type="journal article" date="2020" name="New Phytol.">
        <title>Comparative genomics reveals dynamic genome evolution in host specialist ectomycorrhizal fungi.</title>
        <authorList>
            <person name="Lofgren L.A."/>
            <person name="Nguyen N.H."/>
            <person name="Vilgalys R."/>
            <person name="Ruytinx J."/>
            <person name="Liao H.L."/>
            <person name="Branco S."/>
            <person name="Kuo A."/>
            <person name="LaButti K."/>
            <person name="Lipzen A."/>
            <person name="Andreopoulos W."/>
            <person name="Pangilinan J."/>
            <person name="Riley R."/>
            <person name="Hundley H."/>
            <person name="Na H."/>
            <person name="Barry K."/>
            <person name="Grigoriev I.V."/>
            <person name="Stajich J.E."/>
            <person name="Kennedy P.G."/>
        </authorList>
    </citation>
    <scope>NUCLEOTIDE SEQUENCE</scope>
    <source>
        <strain evidence="8">S12</strain>
    </source>
</reference>
<keyword evidence="3" id="KW-0653">Protein transport</keyword>
<feature type="domain" description="Nucleoporin Nup54 alpha-helical" evidence="7">
    <location>
        <begin position="442"/>
        <end position="583"/>
    </location>
</feature>
<keyword evidence="3" id="KW-0509">mRNA transport</keyword>
<dbReference type="Pfam" id="PF13874">
    <property type="entry name" value="Nup54"/>
    <property type="match status" value="1"/>
</dbReference>
<evidence type="ECO:0000256" key="2">
    <source>
        <dbReference type="ARBA" id="ARBA00022448"/>
    </source>
</evidence>
<dbReference type="GO" id="GO:0006999">
    <property type="term" value="P:nuclear pore organization"/>
    <property type="evidence" value="ECO:0007669"/>
    <property type="project" value="TreeGrafter"/>
</dbReference>
<dbReference type="Gene3D" id="1.20.5.170">
    <property type="match status" value="1"/>
</dbReference>
<dbReference type="GO" id="GO:0006607">
    <property type="term" value="P:NLS-bearing protein import into nucleus"/>
    <property type="evidence" value="ECO:0007669"/>
    <property type="project" value="TreeGrafter"/>
</dbReference>
<dbReference type="Proteomes" id="UP000719766">
    <property type="component" value="Unassembled WGS sequence"/>
</dbReference>
<evidence type="ECO:0000313" key="8">
    <source>
        <dbReference type="EMBL" id="KAG1784488.1"/>
    </source>
</evidence>
<feature type="compositionally biased region" description="Polar residues" evidence="6">
    <location>
        <begin position="101"/>
        <end position="112"/>
    </location>
</feature>
<feature type="region of interest" description="Disordered" evidence="6">
    <location>
        <begin position="1"/>
        <end position="281"/>
    </location>
</feature>
<feature type="compositionally biased region" description="Low complexity" evidence="6">
    <location>
        <begin position="313"/>
        <end position="323"/>
    </location>
</feature>
<dbReference type="GeneID" id="64598429"/>
<dbReference type="RefSeq" id="XP_041151973.1">
    <property type="nucleotide sequence ID" value="XM_041304665.1"/>
</dbReference>
<proteinExistence type="predicted"/>
<feature type="compositionally biased region" description="Polar residues" evidence="6">
    <location>
        <begin position="68"/>
        <end position="81"/>
    </location>
</feature>
<dbReference type="PANTHER" id="PTHR13000">
    <property type="entry name" value="NUCLEOPORIN P54"/>
    <property type="match status" value="1"/>
</dbReference>
<keyword evidence="3" id="KW-0811">Translocation</keyword>
<dbReference type="EMBL" id="JABBWE010000142">
    <property type="protein sequence ID" value="KAG1784488.1"/>
    <property type="molecule type" value="Genomic_DNA"/>
</dbReference>
<dbReference type="PANTHER" id="PTHR13000:SF0">
    <property type="entry name" value="NUCLEOPORIN P54"/>
    <property type="match status" value="1"/>
</dbReference>
<dbReference type="GO" id="GO:0044613">
    <property type="term" value="C:nuclear pore central transport channel"/>
    <property type="evidence" value="ECO:0007669"/>
    <property type="project" value="TreeGrafter"/>
</dbReference>
<evidence type="ECO:0000256" key="5">
    <source>
        <dbReference type="SAM" id="Coils"/>
    </source>
</evidence>
<keyword evidence="9" id="KW-1185">Reference proteome</keyword>
<evidence type="ECO:0000313" key="9">
    <source>
        <dbReference type="Proteomes" id="UP000719766"/>
    </source>
</evidence>
<feature type="compositionally biased region" description="Polar residues" evidence="6">
    <location>
        <begin position="265"/>
        <end position="281"/>
    </location>
</feature>
<comment type="caution">
    <text evidence="8">The sequence shown here is derived from an EMBL/GenBank/DDBJ whole genome shotgun (WGS) entry which is preliminary data.</text>
</comment>
<gene>
    <name evidence="8" type="ORF">HD556DRAFT_1427581</name>
</gene>
<keyword evidence="4" id="KW-0539">Nucleus</keyword>
<dbReference type="InterPro" id="IPR025712">
    <property type="entry name" value="Nup54_alpha-helical_dom"/>
</dbReference>
<evidence type="ECO:0000256" key="4">
    <source>
        <dbReference type="ARBA" id="ARBA00023242"/>
    </source>
</evidence>
<feature type="compositionally biased region" description="Polar residues" evidence="6">
    <location>
        <begin position="1"/>
        <end position="61"/>
    </location>
</feature>
<feature type="compositionally biased region" description="Low complexity" evidence="6">
    <location>
        <begin position="197"/>
        <end position="242"/>
    </location>
</feature>
<feature type="compositionally biased region" description="Low complexity" evidence="6">
    <location>
        <begin position="113"/>
        <end position="143"/>
    </location>
</feature>
<dbReference type="InterPro" id="IPR025574">
    <property type="entry name" value="Nucleoporin_FG_rpt"/>
</dbReference>